<feature type="DNA-binding region" description="OmpR/PhoB-type" evidence="2">
    <location>
        <begin position="25"/>
        <end position="125"/>
    </location>
</feature>
<feature type="domain" description="OmpR/PhoB-type" evidence="3">
    <location>
        <begin position="25"/>
        <end position="125"/>
    </location>
</feature>
<dbReference type="Gene3D" id="3.40.50.300">
    <property type="entry name" value="P-loop containing nucleotide triphosphate hydrolases"/>
    <property type="match status" value="1"/>
</dbReference>
<dbReference type="CDD" id="cd00383">
    <property type="entry name" value="trans_reg_C"/>
    <property type="match status" value="1"/>
</dbReference>
<dbReference type="Pfam" id="PF20703">
    <property type="entry name" value="nSTAND1"/>
    <property type="match status" value="1"/>
</dbReference>
<dbReference type="SUPFAM" id="SSF46894">
    <property type="entry name" value="C-terminal effector domain of the bipartite response regulators"/>
    <property type="match status" value="1"/>
</dbReference>
<evidence type="ECO:0000313" key="4">
    <source>
        <dbReference type="EMBL" id="WOS41157.1"/>
    </source>
</evidence>
<dbReference type="PROSITE" id="PS51755">
    <property type="entry name" value="OMPR_PHOB"/>
    <property type="match status" value="1"/>
</dbReference>
<dbReference type="SMART" id="SM00862">
    <property type="entry name" value="Trans_reg_C"/>
    <property type="match status" value="1"/>
</dbReference>
<dbReference type="InterPro" id="IPR011990">
    <property type="entry name" value="TPR-like_helical_dom_sf"/>
</dbReference>
<gene>
    <name evidence="4" type="ORF">QN243_01340</name>
</gene>
<accession>A0ABZ0JMX2</accession>
<organism evidence="4 5">
    <name type="scientific">Xanthomonas rydalmerensis</name>
    <dbReference type="NCBI Taxonomy" id="3046274"/>
    <lineage>
        <taxon>Bacteria</taxon>
        <taxon>Pseudomonadati</taxon>
        <taxon>Pseudomonadota</taxon>
        <taxon>Gammaproteobacteria</taxon>
        <taxon>Lysobacterales</taxon>
        <taxon>Lysobacteraceae</taxon>
        <taxon>Xanthomonas</taxon>
    </lineage>
</organism>
<dbReference type="PANTHER" id="PTHR47691:SF3">
    <property type="entry name" value="HTH-TYPE TRANSCRIPTIONAL REGULATOR RV0890C-RELATED"/>
    <property type="match status" value="1"/>
</dbReference>
<protein>
    <submittedName>
        <fullName evidence="4">Winged helix-turn-helix domain-containing protein</fullName>
    </submittedName>
</protein>
<evidence type="ECO:0000256" key="2">
    <source>
        <dbReference type="PROSITE-ProRule" id="PRU01091"/>
    </source>
</evidence>
<dbReference type="EMBL" id="CP126172">
    <property type="protein sequence ID" value="WOS41157.1"/>
    <property type="molecule type" value="Genomic_DNA"/>
</dbReference>
<dbReference type="InterPro" id="IPR027417">
    <property type="entry name" value="P-loop_NTPase"/>
</dbReference>
<dbReference type="InterPro" id="IPR001867">
    <property type="entry name" value="OmpR/PhoB-type_DNA-bd"/>
</dbReference>
<keyword evidence="1 2" id="KW-0238">DNA-binding</keyword>
<dbReference type="RefSeq" id="WP_317844351.1">
    <property type="nucleotide sequence ID" value="NZ_CP126170.1"/>
</dbReference>
<name>A0ABZ0JMX2_9XANT</name>
<evidence type="ECO:0000256" key="1">
    <source>
        <dbReference type="ARBA" id="ARBA00023125"/>
    </source>
</evidence>
<reference evidence="4 5" key="1">
    <citation type="submission" date="2023-05" db="EMBL/GenBank/DDBJ databases">
        <title>Xanthomonas rydalmerenesis sp. nov., a novel Xanthomonas species isolated from Fragaria x ananassa.</title>
        <authorList>
            <person name="McKnight D.J.E."/>
            <person name="Wong-Bajracharya J."/>
            <person name="Okoh E.B."/>
            <person name="Snijders F."/>
            <person name="Lidbetter F."/>
            <person name="Webster J."/>
            <person name="Djordjevic S.P."/>
            <person name="Bogema D.R."/>
            <person name="Chapman T.A."/>
        </authorList>
    </citation>
    <scope>NUCLEOTIDE SEQUENCE [LARGE SCALE GENOMIC DNA]</scope>
    <source>
        <strain evidence="4 5">DAR34883</strain>
    </source>
</reference>
<keyword evidence="5" id="KW-1185">Reference proteome</keyword>
<sequence length="1126" mass="121474">MRNLLEEQGFGPEPDGAPAHALPLQERFRFGAWWVWPQANAIAGEVDATRRQLEPRLMQVLVALCARPGEVLSSEQLLHACWGTTVYGDGPLHKAIAQLRKALGDPPGQARYIQTIRKRGYRTVAAVLRDAPHVPPREPAPWRDGSPFRGLEPFASQHAAVFHGRARAQAELIACVRTQHAHGVPMALLLGPSGSGKTSLLQAGLLPALQDPAAGDLALHTVSSVDSARIALVGPWLPLAEALLGWRLVGQPLWPGQPAAVLARRLAEASPLVLTELSWHLDVGLGRPRRGPALGLVVDQLEQLFLAQDLDEPARAAFVDVLQALAASGEVLVLLACRNDFYPQLTALAPLLALKLRGGHYDVQPPSQAEIAQMIRLPARAAGLRFGTDPRTQAHLDDVLCAVAAASPDALPLLQYALQQLYEARTPLGELSAEAYQRIGGLEGAVSYRAETVLAALDPRERACLPQILARVVSLAEDAAVVGRRVAWRDIDSAAQRQLVQVFVEARLLVSSAGAGDAEFAVAHEALLRRWPRAIAWIEQHRAGLRARARLAAVAARWQEERRSHDLLLPEGRQLDDARQLLADGTIPLAAPERALIAASARRAGGRRRLRIAAFASIVGLGLAAGAFGLLALRSDRQAQAQRSRAEGLLTYMLGDFGDKLRPLGRLDLLEDISAKALAYLTDASAPARTAPEQRQRAQALALVAEVEVARGHPQQAVQALDAAQAILRARLAQAPQDVDALRLSGANAFWLGKIALDRNAWRQAQAHFLAYLQAGQRWQMQRPHDVDAWVEQSYALNSLGTLWLRHDDLSRAADAFAASIALKRAALTRRPHDPTLTAELADSLTWQASAQRRRGALAQASRTYAEAIQTLEGMHVPVPRDALWGHRLATALTNGAELDAAMGDGAGAMARLQRAIALLDPLVAAQPEQLQWQRDRLYAQLQRARLAAPGAPARSPSAWRALVDASRALVAHDPSNAQWQRLLAAVQTQSALALSATGARAQAGEDIAAAVAILQPAHLRNPDNINGRQALAEAWLASAQIAGRDTAAARSACQRSADLFTAVNQTSEDYLILLPWMRSQHCLGNDAAGARVARLLATIGYRGASHDDFDLPLTKGRLPHDPARP</sequence>
<dbReference type="PANTHER" id="PTHR47691">
    <property type="entry name" value="REGULATOR-RELATED"/>
    <property type="match status" value="1"/>
</dbReference>
<dbReference type="SUPFAM" id="SSF48452">
    <property type="entry name" value="TPR-like"/>
    <property type="match status" value="1"/>
</dbReference>
<dbReference type="Gene3D" id="1.10.10.10">
    <property type="entry name" value="Winged helix-like DNA-binding domain superfamily/Winged helix DNA-binding domain"/>
    <property type="match status" value="1"/>
</dbReference>
<dbReference type="InterPro" id="IPR036388">
    <property type="entry name" value="WH-like_DNA-bd_sf"/>
</dbReference>
<evidence type="ECO:0000313" key="5">
    <source>
        <dbReference type="Proteomes" id="UP001302020"/>
    </source>
</evidence>
<dbReference type="InterPro" id="IPR049052">
    <property type="entry name" value="nSTAND1"/>
</dbReference>
<dbReference type="Pfam" id="PF00486">
    <property type="entry name" value="Trans_reg_C"/>
    <property type="match status" value="1"/>
</dbReference>
<dbReference type="SUPFAM" id="SSF52540">
    <property type="entry name" value="P-loop containing nucleoside triphosphate hydrolases"/>
    <property type="match status" value="1"/>
</dbReference>
<dbReference type="Gene3D" id="1.25.40.10">
    <property type="entry name" value="Tetratricopeptide repeat domain"/>
    <property type="match status" value="1"/>
</dbReference>
<dbReference type="Proteomes" id="UP001302020">
    <property type="component" value="Chromosome"/>
</dbReference>
<evidence type="ECO:0000259" key="3">
    <source>
        <dbReference type="PROSITE" id="PS51755"/>
    </source>
</evidence>
<proteinExistence type="predicted"/>
<dbReference type="InterPro" id="IPR016032">
    <property type="entry name" value="Sig_transdc_resp-reg_C-effctor"/>
</dbReference>